<keyword evidence="1" id="KW-1133">Transmembrane helix</keyword>
<organism evidence="2 3">
    <name type="scientific">Chitinophaga fulva</name>
    <dbReference type="NCBI Taxonomy" id="2728842"/>
    <lineage>
        <taxon>Bacteria</taxon>
        <taxon>Pseudomonadati</taxon>
        <taxon>Bacteroidota</taxon>
        <taxon>Chitinophagia</taxon>
        <taxon>Chitinophagales</taxon>
        <taxon>Chitinophagaceae</taxon>
        <taxon>Chitinophaga</taxon>
    </lineage>
</organism>
<dbReference type="EMBL" id="JABBGC010000004">
    <property type="protein sequence ID" value="NML41178.1"/>
    <property type="molecule type" value="Genomic_DNA"/>
</dbReference>
<keyword evidence="3" id="KW-1185">Reference proteome</keyword>
<name>A0A848H017_9BACT</name>
<evidence type="ECO:0000313" key="3">
    <source>
        <dbReference type="Proteomes" id="UP000583266"/>
    </source>
</evidence>
<keyword evidence="1" id="KW-0812">Transmembrane</keyword>
<gene>
    <name evidence="2" type="ORF">HHL17_28550</name>
</gene>
<reference evidence="2 3" key="1">
    <citation type="submission" date="2020-04" db="EMBL/GenBank/DDBJ databases">
        <title>Chitinophaga sp. G-6-1-13 sp. nov., isolated from soil.</title>
        <authorList>
            <person name="Dahal R.H."/>
            <person name="Chaudhary D.K."/>
        </authorList>
    </citation>
    <scope>NUCLEOTIDE SEQUENCE [LARGE SCALE GENOMIC DNA]</scope>
    <source>
        <strain evidence="2 3">G-6-1-13</strain>
    </source>
</reference>
<evidence type="ECO:0008006" key="4">
    <source>
        <dbReference type="Google" id="ProtNLM"/>
    </source>
</evidence>
<dbReference type="PANTHER" id="PTHR36974:SF1">
    <property type="entry name" value="DOXX FAMILY MEMBRANE PROTEIN"/>
    <property type="match status" value="1"/>
</dbReference>
<evidence type="ECO:0000313" key="2">
    <source>
        <dbReference type="EMBL" id="NML41178.1"/>
    </source>
</evidence>
<feature type="transmembrane region" description="Helical" evidence="1">
    <location>
        <begin position="61"/>
        <end position="84"/>
    </location>
</feature>
<proteinExistence type="predicted"/>
<dbReference type="AlphaFoldDB" id="A0A848H017"/>
<evidence type="ECO:0000256" key="1">
    <source>
        <dbReference type="SAM" id="Phobius"/>
    </source>
</evidence>
<accession>A0A848H017</accession>
<dbReference type="PANTHER" id="PTHR36974">
    <property type="entry name" value="MEMBRANE PROTEIN-RELATED"/>
    <property type="match status" value="1"/>
</dbReference>
<keyword evidence="1" id="KW-0472">Membrane</keyword>
<dbReference type="Proteomes" id="UP000583266">
    <property type="component" value="Unassembled WGS sequence"/>
</dbReference>
<feature type="transmembrane region" description="Helical" evidence="1">
    <location>
        <begin position="90"/>
        <end position="109"/>
    </location>
</feature>
<protein>
    <recommendedName>
        <fullName evidence="4">DoxX family protein</fullName>
    </recommendedName>
</protein>
<sequence>MKPIIILITVFTVALLISRPVTGDWQPIFAGNLGMCCMLCFTALGHFLFPKGMTMMMPPVIPFKTAMVYITGVAEIIMGILLMVPTLREMTGFLIIVFFILIFPANIYAAIKHVDLEKASYDGPGLSYLWFRVPEQLLFIAWVYFFAIAGF</sequence>
<feature type="transmembrane region" description="Helical" evidence="1">
    <location>
        <begin position="129"/>
        <end position="149"/>
    </location>
</feature>
<comment type="caution">
    <text evidence="2">The sequence shown here is derived from an EMBL/GenBank/DDBJ whole genome shotgun (WGS) entry which is preliminary data.</text>
</comment>
<feature type="transmembrane region" description="Helical" evidence="1">
    <location>
        <begin position="28"/>
        <end position="49"/>
    </location>
</feature>
<dbReference type="RefSeq" id="WP_169228278.1">
    <property type="nucleotide sequence ID" value="NZ_JABBGC010000004.1"/>
</dbReference>